<name>K7LA05_SOYBN</name>
<protein>
    <submittedName>
        <fullName evidence="1 2">Uncharacterized protein</fullName>
    </submittedName>
</protein>
<accession>K7LA05</accession>
<dbReference type="EnsemblPlants" id="KRH46065">
    <property type="protein sequence ID" value="KRH46065"/>
    <property type="gene ID" value="GLYMA_08G310000"/>
</dbReference>
<dbReference type="HOGENOM" id="CLU_2241498_0_0_1"/>
<reference evidence="1 2" key="1">
    <citation type="journal article" date="2010" name="Nature">
        <title>Genome sequence of the palaeopolyploid soybean.</title>
        <authorList>
            <person name="Schmutz J."/>
            <person name="Cannon S.B."/>
            <person name="Schlueter J."/>
            <person name="Ma J."/>
            <person name="Mitros T."/>
            <person name="Nelson W."/>
            <person name="Hyten D.L."/>
            <person name="Song Q."/>
            <person name="Thelen J.J."/>
            <person name="Cheng J."/>
            <person name="Xu D."/>
            <person name="Hellsten U."/>
            <person name="May G.D."/>
            <person name="Yu Y."/>
            <person name="Sakurai T."/>
            <person name="Umezawa T."/>
            <person name="Bhattacharyya M.K."/>
            <person name="Sandhu D."/>
            <person name="Valliyodan B."/>
            <person name="Lindquist E."/>
            <person name="Peto M."/>
            <person name="Grant D."/>
            <person name="Shu S."/>
            <person name="Goodstein D."/>
            <person name="Barry K."/>
            <person name="Futrell-Griggs M."/>
            <person name="Abernathy B."/>
            <person name="Du J."/>
            <person name="Tian Z."/>
            <person name="Zhu L."/>
            <person name="Gill N."/>
            <person name="Joshi T."/>
            <person name="Libault M."/>
            <person name="Sethuraman A."/>
            <person name="Zhang X.-C."/>
            <person name="Shinozaki K."/>
            <person name="Nguyen H.T."/>
            <person name="Wing R.A."/>
            <person name="Cregan P."/>
            <person name="Specht J."/>
            <person name="Grimwood J."/>
            <person name="Rokhsar D."/>
            <person name="Stacey G."/>
            <person name="Shoemaker R.C."/>
            <person name="Jackson S.A."/>
        </authorList>
    </citation>
    <scope>NUCLEOTIDE SEQUENCE [LARGE SCALE GENOMIC DNA]</scope>
    <source>
        <strain evidence="2">cv. Williams 82</strain>
        <tissue evidence="1">Callus</tissue>
    </source>
</reference>
<organism evidence="1">
    <name type="scientific">Glycine max</name>
    <name type="common">Soybean</name>
    <name type="synonym">Glycine hispida</name>
    <dbReference type="NCBI Taxonomy" id="3847"/>
    <lineage>
        <taxon>Eukaryota</taxon>
        <taxon>Viridiplantae</taxon>
        <taxon>Streptophyta</taxon>
        <taxon>Embryophyta</taxon>
        <taxon>Tracheophyta</taxon>
        <taxon>Spermatophyta</taxon>
        <taxon>Magnoliopsida</taxon>
        <taxon>eudicotyledons</taxon>
        <taxon>Gunneridae</taxon>
        <taxon>Pentapetalae</taxon>
        <taxon>rosids</taxon>
        <taxon>fabids</taxon>
        <taxon>Fabales</taxon>
        <taxon>Fabaceae</taxon>
        <taxon>Papilionoideae</taxon>
        <taxon>50 kb inversion clade</taxon>
        <taxon>NPAAA clade</taxon>
        <taxon>indigoferoid/millettioid clade</taxon>
        <taxon>Phaseoleae</taxon>
        <taxon>Glycine</taxon>
        <taxon>Glycine subgen. Soja</taxon>
    </lineage>
</organism>
<evidence type="ECO:0000313" key="2">
    <source>
        <dbReference type="EnsemblPlants" id="KRH46065"/>
    </source>
</evidence>
<evidence type="ECO:0000313" key="1">
    <source>
        <dbReference type="EMBL" id="KRH46065.1"/>
    </source>
</evidence>
<sequence length="105" mass="11968">MIIVGSNCPCLLLGQNLDTLFIYLFLVNFSLKSDDSRARLIRLYGPSCNPSTVKSQGWSLLCEASLHCQDTLFLLVKKLFVTLSRDNPILTLQDYYKNKIFFLSI</sequence>
<dbReference type="PaxDb" id="3847-GLYMA08G42290.1"/>
<gene>
    <name evidence="1" type="ORF">GLYMA_08G310000</name>
</gene>
<reference evidence="1" key="3">
    <citation type="submission" date="2018-07" db="EMBL/GenBank/DDBJ databases">
        <title>WGS assembly of Glycine max.</title>
        <authorList>
            <person name="Schmutz J."/>
            <person name="Cannon S."/>
            <person name="Schlueter J."/>
            <person name="Ma J."/>
            <person name="Mitros T."/>
            <person name="Nelson W."/>
            <person name="Hyten D."/>
            <person name="Song Q."/>
            <person name="Thelen J."/>
            <person name="Cheng J."/>
            <person name="Xu D."/>
            <person name="Hellsten U."/>
            <person name="May G."/>
            <person name="Yu Y."/>
            <person name="Sakurai T."/>
            <person name="Umezawa T."/>
            <person name="Bhattacharyya M."/>
            <person name="Sandhu D."/>
            <person name="Valliyodan B."/>
            <person name="Lindquist E."/>
            <person name="Peto M."/>
            <person name="Grant D."/>
            <person name="Shu S."/>
            <person name="Goodstein D."/>
            <person name="Barry K."/>
            <person name="Futrell-Griggs M."/>
            <person name="Abernathy B."/>
            <person name="Du J."/>
            <person name="Tian Z."/>
            <person name="Zhu L."/>
            <person name="Gill N."/>
            <person name="Joshi T."/>
            <person name="Libault M."/>
            <person name="Sethuraman A."/>
            <person name="Zhang X."/>
            <person name="Shinozaki K."/>
            <person name="Nguyen H."/>
            <person name="Wing R."/>
            <person name="Cregan P."/>
            <person name="Specht J."/>
            <person name="Grimwood J."/>
            <person name="Rokhsar D."/>
            <person name="Stacey G."/>
            <person name="Shoemaker R."/>
            <person name="Jackson S."/>
        </authorList>
    </citation>
    <scope>NUCLEOTIDE SEQUENCE</scope>
    <source>
        <tissue evidence="1">Callus</tissue>
    </source>
</reference>
<reference evidence="2" key="2">
    <citation type="submission" date="2018-02" db="UniProtKB">
        <authorList>
            <consortium name="EnsemblPlants"/>
        </authorList>
    </citation>
    <scope>IDENTIFICATION</scope>
    <source>
        <strain evidence="2">Williams 82</strain>
    </source>
</reference>
<dbReference type="EMBL" id="CM000841">
    <property type="protein sequence ID" value="KRH46065.1"/>
    <property type="molecule type" value="Genomic_DNA"/>
</dbReference>
<dbReference type="Proteomes" id="UP000008827">
    <property type="component" value="Chromosome 8"/>
</dbReference>
<dbReference type="InParanoid" id="K7LA05"/>
<proteinExistence type="predicted"/>
<dbReference type="AlphaFoldDB" id="K7LA05"/>
<keyword evidence="3" id="KW-1185">Reference proteome</keyword>
<dbReference type="Gramene" id="KRH46065">
    <property type="protein sequence ID" value="KRH46065"/>
    <property type="gene ID" value="GLYMA_08G310000"/>
</dbReference>
<evidence type="ECO:0000313" key="3">
    <source>
        <dbReference type="Proteomes" id="UP000008827"/>
    </source>
</evidence>